<dbReference type="InterPro" id="IPR036414">
    <property type="entry name" value="YaeB_N_sf"/>
</dbReference>
<dbReference type="InterPro" id="IPR023370">
    <property type="entry name" value="TrmO-like_N"/>
</dbReference>
<dbReference type="AlphaFoldDB" id="Q1YM35"/>
<dbReference type="NCBIfam" id="TIGR00104">
    <property type="entry name" value="tRNA_TsaA"/>
    <property type="match status" value="1"/>
</dbReference>
<dbReference type="PANTHER" id="PTHR12818">
    <property type="entry name" value="TRNA (ADENINE(37)-N6)-METHYLTRANSFERASE"/>
    <property type="match status" value="1"/>
</dbReference>
<dbReference type="InterPro" id="IPR040372">
    <property type="entry name" value="YaeB-like"/>
</dbReference>
<dbReference type="BioCyc" id="AURANTIMONAS:SI859A1_02362-MONOMER"/>
<keyword evidence="1" id="KW-0949">S-adenosyl-L-methionine</keyword>
<dbReference type="Pfam" id="PF01980">
    <property type="entry name" value="TrmO_N"/>
    <property type="match status" value="1"/>
</dbReference>
<evidence type="ECO:0000256" key="2">
    <source>
        <dbReference type="ARBA" id="ARBA00033753"/>
    </source>
</evidence>
<dbReference type="EMBL" id="AAPJ01000001">
    <property type="protein sequence ID" value="EAS51546.1"/>
    <property type="molecule type" value="Genomic_DNA"/>
</dbReference>
<evidence type="ECO:0000313" key="5">
    <source>
        <dbReference type="EMBL" id="EAS51546.1"/>
    </source>
</evidence>
<dbReference type="HOGENOM" id="CLU_013458_2_0_5"/>
<reference evidence="5 6" key="1">
    <citation type="journal article" date="2008" name="Appl. Environ. Microbiol.">
        <title>Genomic insights into Mn(II) oxidation by the marine alphaproteobacterium Aurantimonas sp. strain SI85-9A1.</title>
        <authorList>
            <person name="Dick G.J."/>
            <person name="Podell S."/>
            <person name="Johnson H.A."/>
            <person name="Rivera-Espinoza Y."/>
            <person name="Bernier-Latmani R."/>
            <person name="McCarthy J.K."/>
            <person name="Torpey J.W."/>
            <person name="Clement B.G."/>
            <person name="Gaasterland T."/>
            <person name="Tebo B.M."/>
        </authorList>
    </citation>
    <scope>NUCLEOTIDE SEQUENCE [LARGE SCALE GENOMIC DNA]</scope>
    <source>
        <strain evidence="5 6">SI85-9A1</strain>
    </source>
</reference>
<sequence length="194" mass="21118">MQAIPCAADDWPEPPPRRHGRRSAMTPPAVSPADRDATVARPGERRFEGPAPAYDDAGLVFIGRIRSPWTERSQCPKNVGRAREAGQPAEIRLDPRWREGLAGLGAGQWVLLLTWLDQADRDLALQMPRHADGPRGTFSLRSPVRPNPVGLHLVQIVALDRETGIIGIDAIDVLDGTPLLDIKPYLASVDAPPA</sequence>
<keyword evidence="6" id="KW-1185">Reference proteome</keyword>
<dbReference type="PANTHER" id="PTHR12818:SF0">
    <property type="entry name" value="TRNA (ADENINE(37)-N6)-METHYLTRANSFERASE"/>
    <property type="match status" value="1"/>
</dbReference>
<feature type="region of interest" description="Disordered" evidence="3">
    <location>
        <begin position="1"/>
        <end position="50"/>
    </location>
</feature>
<name>Q1YM35_AURMS</name>
<feature type="compositionally biased region" description="Basic and acidic residues" evidence="3">
    <location>
        <begin position="33"/>
        <end position="48"/>
    </location>
</feature>
<evidence type="ECO:0000256" key="1">
    <source>
        <dbReference type="ARBA" id="ARBA00022691"/>
    </source>
</evidence>
<comment type="caution">
    <text evidence="5">The sequence shown here is derived from an EMBL/GenBank/DDBJ whole genome shotgun (WGS) entry which is preliminary data.</text>
</comment>
<dbReference type="SUPFAM" id="SSF118196">
    <property type="entry name" value="YaeB-like"/>
    <property type="match status" value="1"/>
</dbReference>
<organism evidence="5 6">
    <name type="scientific">Aurantimonas manganoxydans (strain ATCC BAA-1229 / DSM 21871 / SI85-9A1)</name>
    <dbReference type="NCBI Taxonomy" id="287752"/>
    <lineage>
        <taxon>Bacteria</taxon>
        <taxon>Pseudomonadati</taxon>
        <taxon>Pseudomonadota</taxon>
        <taxon>Alphaproteobacteria</taxon>
        <taxon>Hyphomicrobiales</taxon>
        <taxon>Aurantimonadaceae</taxon>
        <taxon>Aurantimonas</taxon>
    </lineage>
</organism>
<evidence type="ECO:0000256" key="3">
    <source>
        <dbReference type="SAM" id="MobiDB-lite"/>
    </source>
</evidence>
<evidence type="ECO:0000313" key="6">
    <source>
        <dbReference type="Proteomes" id="UP000000321"/>
    </source>
</evidence>
<comment type="similarity">
    <text evidence="2">Belongs to the tRNA methyltransferase O family.</text>
</comment>
<gene>
    <name evidence="5" type="ORF">SI859A1_02362</name>
</gene>
<dbReference type="Gene3D" id="2.40.30.70">
    <property type="entry name" value="YaeB-like"/>
    <property type="match status" value="1"/>
</dbReference>
<evidence type="ECO:0000259" key="4">
    <source>
        <dbReference type="PROSITE" id="PS51668"/>
    </source>
</evidence>
<dbReference type="Proteomes" id="UP000000321">
    <property type="component" value="Unassembled WGS sequence"/>
</dbReference>
<dbReference type="InterPro" id="IPR036413">
    <property type="entry name" value="YaeB-like_sf"/>
</dbReference>
<proteinExistence type="inferred from homology"/>
<dbReference type="CDD" id="cd09281">
    <property type="entry name" value="UPF0066"/>
    <property type="match status" value="1"/>
</dbReference>
<dbReference type="PROSITE" id="PS51668">
    <property type="entry name" value="TSAA_2"/>
    <property type="match status" value="1"/>
</dbReference>
<protein>
    <recommendedName>
        <fullName evidence="4">TsaA-like domain-containing protein</fullName>
    </recommendedName>
</protein>
<feature type="domain" description="TsaA-like" evidence="4">
    <location>
        <begin position="59"/>
        <end position="194"/>
    </location>
</feature>
<accession>Q1YM35</accession>